<evidence type="ECO:0000259" key="6">
    <source>
        <dbReference type="Pfam" id="PF21981"/>
    </source>
</evidence>
<organism evidence="7 8">
    <name type="scientific">Candidatus Marimicrobium litorale</name>
    <dbReference type="NCBI Taxonomy" id="2518991"/>
    <lineage>
        <taxon>Bacteria</taxon>
        <taxon>Pseudomonadati</taxon>
        <taxon>Pseudomonadota</taxon>
        <taxon>Gammaproteobacteria</taxon>
        <taxon>Cellvibrionales</taxon>
        <taxon>Halieaceae</taxon>
        <taxon>Marimicrobium</taxon>
    </lineage>
</organism>
<evidence type="ECO:0000313" key="7">
    <source>
        <dbReference type="EMBL" id="MCX2975868.1"/>
    </source>
</evidence>
<dbReference type="InterPro" id="IPR036388">
    <property type="entry name" value="WH-like_DNA-bd_sf"/>
</dbReference>
<evidence type="ECO:0000256" key="3">
    <source>
        <dbReference type="ARBA" id="ARBA00018111"/>
    </source>
</evidence>
<dbReference type="Proteomes" id="UP001143304">
    <property type="component" value="Unassembled WGS sequence"/>
</dbReference>
<dbReference type="InterPro" id="IPR053925">
    <property type="entry name" value="RecX_HTH_3rd"/>
</dbReference>
<reference evidence="7" key="1">
    <citation type="submission" date="2019-02" db="EMBL/GenBank/DDBJ databases">
        <authorList>
            <person name="Li S.-H."/>
        </authorList>
    </citation>
    <scope>NUCLEOTIDE SEQUENCE</scope>
    <source>
        <strain evidence="7">IMCC11814</strain>
    </source>
</reference>
<comment type="caution">
    <text evidence="7">The sequence shown here is derived from an EMBL/GenBank/DDBJ whole genome shotgun (WGS) entry which is preliminary data.</text>
</comment>
<dbReference type="InterPro" id="IPR003783">
    <property type="entry name" value="Regulatory_RecX"/>
</dbReference>
<proteinExistence type="inferred from homology"/>
<accession>A0ABT3T0T0</accession>
<evidence type="ECO:0000256" key="1">
    <source>
        <dbReference type="ARBA" id="ARBA00004496"/>
    </source>
</evidence>
<comment type="similarity">
    <text evidence="2">Belongs to the RecX family.</text>
</comment>
<dbReference type="Pfam" id="PF02631">
    <property type="entry name" value="RecX_HTH2"/>
    <property type="match status" value="1"/>
</dbReference>
<keyword evidence="8" id="KW-1185">Reference proteome</keyword>
<evidence type="ECO:0000259" key="5">
    <source>
        <dbReference type="Pfam" id="PF02631"/>
    </source>
</evidence>
<keyword evidence="4" id="KW-0963">Cytoplasm</keyword>
<gene>
    <name evidence="7" type="ORF">EYC82_00685</name>
</gene>
<feature type="domain" description="RecX second three-helical" evidence="5">
    <location>
        <begin position="42"/>
        <end position="82"/>
    </location>
</feature>
<evidence type="ECO:0000313" key="8">
    <source>
        <dbReference type="Proteomes" id="UP001143304"/>
    </source>
</evidence>
<dbReference type="PANTHER" id="PTHR33602">
    <property type="entry name" value="REGULATORY PROTEIN RECX FAMILY PROTEIN"/>
    <property type="match status" value="1"/>
</dbReference>
<dbReference type="Gene3D" id="1.10.10.10">
    <property type="entry name" value="Winged helix-like DNA-binding domain superfamily/Winged helix DNA-binding domain"/>
    <property type="match status" value="3"/>
</dbReference>
<dbReference type="PANTHER" id="PTHR33602:SF1">
    <property type="entry name" value="REGULATORY PROTEIN RECX FAMILY PROTEIN"/>
    <property type="match status" value="1"/>
</dbReference>
<protein>
    <recommendedName>
        <fullName evidence="3">Regulatory protein RecX</fullName>
    </recommendedName>
</protein>
<feature type="domain" description="RecX third three-helical" evidence="6">
    <location>
        <begin position="90"/>
        <end position="127"/>
    </location>
</feature>
<name>A0ABT3T0T0_9GAMM</name>
<comment type="subcellular location">
    <subcellularLocation>
        <location evidence="1">Cytoplasm</location>
    </subcellularLocation>
</comment>
<evidence type="ECO:0000256" key="2">
    <source>
        <dbReference type="ARBA" id="ARBA00009695"/>
    </source>
</evidence>
<dbReference type="EMBL" id="SHNO01000001">
    <property type="protein sequence ID" value="MCX2975868.1"/>
    <property type="molecule type" value="Genomic_DNA"/>
</dbReference>
<evidence type="ECO:0000256" key="4">
    <source>
        <dbReference type="ARBA" id="ARBA00022490"/>
    </source>
</evidence>
<dbReference type="Pfam" id="PF21981">
    <property type="entry name" value="RecX_HTH3"/>
    <property type="match status" value="1"/>
</dbReference>
<dbReference type="InterPro" id="IPR053924">
    <property type="entry name" value="RecX_HTH_2nd"/>
</dbReference>
<sequence length="135" mass="15785">MDLLARREHSVIELKRKLKRRFGDECVVDDQVARLAKEGLQSDARFAESFLCQRSGSGYGPVRLKAELRERGLSDEQIEQGLQELVIDWCEVASQVLEKKFGPEPPADVKEKARRLRFMQYRGFYQDHYQPLFPR</sequence>